<evidence type="ECO:0000313" key="1">
    <source>
        <dbReference type="EMBL" id="KEZ85564.1"/>
    </source>
</evidence>
<comment type="caution">
    <text evidence="1">The sequence shown here is derived from an EMBL/GenBank/DDBJ whole genome shotgun (WGS) entry which is preliminary data.</text>
</comment>
<dbReference type="EMBL" id="JPMD01000033">
    <property type="protein sequence ID" value="KEZ85564.1"/>
    <property type="molecule type" value="Genomic_DNA"/>
</dbReference>
<gene>
    <name evidence="1" type="ORF">IO99_13800</name>
</gene>
<protein>
    <recommendedName>
        <fullName evidence="3">HNH domain-containing protein</fullName>
    </recommendedName>
</protein>
<accession>A0A084J9D0</accession>
<dbReference type="eggNOG" id="COG1403">
    <property type="taxonomic scope" value="Bacteria"/>
</dbReference>
<dbReference type="InterPro" id="IPR003615">
    <property type="entry name" value="HNH_nuc"/>
</dbReference>
<organism evidence="1 2">
    <name type="scientific">Clostridium sulfidigenes</name>
    <dbReference type="NCBI Taxonomy" id="318464"/>
    <lineage>
        <taxon>Bacteria</taxon>
        <taxon>Bacillati</taxon>
        <taxon>Bacillota</taxon>
        <taxon>Clostridia</taxon>
        <taxon>Eubacteriales</taxon>
        <taxon>Clostridiaceae</taxon>
        <taxon>Clostridium</taxon>
    </lineage>
</organism>
<evidence type="ECO:0008006" key="3">
    <source>
        <dbReference type="Google" id="ProtNLM"/>
    </source>
</evidence>
<name>A0A084J9D0_9CLOT</name>
<dbReference type="AlphaFoldDB" id="A0A084J9D0"/>
<proteinExistence type="predicted"/>
<sequence>MAKIDYCEKCGGYGVVELHHIVHKSQSRVLKDCKINHKYLCGTCHRDNKYGVHGDSKIDKKMKLDLQESLQELFTEDEITLEEVKEALDIKENDIYALYKSLYTKGNKVDKEELIRVLMGGKLIIGRA</sequence>
<keyword evidence="2" id="KW-1185">Reference proteome</keyword>
<dbReference type="CDD" id="cd00085">
    <property type="entry name" value="HNHc"/>
    <property type="match status" value="1"/>
</dbReference>
<evidence type="ECO:0000313" key="2">
    <source>
        <dbReference type="Proteomes" id="UP000028542"/>
    </source>
</evidence>
<dbReference type="RefSeq" id="WP_035134202.1">
    <property type="nucleotide sequence ID" value="NZ_JPMD01000033.1"/>
</dbReference>
<dbReference type="STRING" id="318464.IO99_13800"/>
<dbReference type="Proteomes" id="UP000028542">
    <property type="component" value="Unassembled WGS sequence"/>
</dbReference>
<reference evidence="1 2" key="1">
    <citation type="submission" date="2014-07" db="EMBL/GenBank/DDBJ databases">
        <title>Draft genome of Clostridium sulfidigenes 113A isolated from sediments associated with methane hydrate from Krishna Godavari basin.</title>
        <authorList>
            <person name="Honkalas V.S."/>
            <person name="Dabir A.P."/>
            <person name="Arora P."/>
            <person name="Dhakephalkar P.K."/>
        </authorList>
    </citation>
    <scope>NUCLEOTIDE SEQUENCE [LARGE SCALE GENOMIC DNA]</scope>
    <source>
        <strain evidence="1 2">113A</strain>
    </source>
</reference>